<protein>
    <recommendedName>
        <fullName evidence="3">DUF1622 domain-containing protein</fullName>
    </recommendedName>
</protein>
<gene>
    <name evidence="1" type="ORF">MOTC310_05100</name>
</gene>
<dbReference type="Proteomes" id="UP001355206">
    <property type="component" value="Unassembled WGS sequence"/>
</dbReference>
<evidence type="ECO:0008006" key="3">
    <source>
        <dbReference type="Google" id="ProtNLM"/>
    </source>
</evidence>
<dbReference type="EMBL" id="MLCA01000001">
    <property type="protein sequence ID" value="MEE7489878.1"/>
    <property type="molecule type" value="Genomic_DNA"/>
</dbReference>
<comment type="caution">
    <text evidence="1">The sequence shown here is derived from an EMBL/GenBank/DDBJ whole genome shotgun (WGS) entry which is preliminary data.</text>
</comment>
<reference evidence="1 2" key="1">
    <citation type="journal article" date="2012" name="Genet. Mol. Biol.">
        <title>Analysis of 16S rRNA and mxaF genes revealing insights into Methylobacterium niche-specific plant association.</title>
        <authorList>
            <person name="Dourado M.N."/>
            <person name="Andreote F.D."/>
            <person name="Dini-Andreote F."/>
            <person name="Conti R."/>
            <person name="Araujo J.M."/>
            <person name="Araujo W.L."/>
        </authorList>
    </citation>
    <scope>NUCLEOTIDE SEQUENCE [LARGE SCALE GENOMIC DNA]</scope>
    <source>
        <strain evidence="1 2">TC3-10</strain>
    </source>
</reference>
<evidence type="ECO:0000313" key="2">
    <source>
        <dbReference type="Proteomes" id="UP001355206"/>
    </source>
</evidence>
<name>A0ABU7TJB7_9HYPH</name>
<keyword evidence="2" id="KW-1185">Reference proteome</keyword>
<proteinExistence type="predicted"/>
<evidence type="ECO:0000313" key="1">
    <source>
        <dbReference type="EMBL" id="MEE7489878.1"/>
    </source>
</evidence>
<accession>A0ABU7TJB7</accession>
<dbReference type="RefSeq" id="WP_331301012.1">
    <property type="nucleotide sequence ID" value="NZ_MLCA01000001.1"/>
</dbReference>
<sequence length="99" mass="10233">MGIVLLGWGVVLEERPGVSHLLGGVKSGDPACQATVDALCYRGGLALQGLALVAEILARCFEVPDHIIDIGRIAWVVLSGGAAFRAFGHAALGRSRDGP</sequence>
<organism evidence="1 2">
    <name type="scientific">Methylobacterium oryzae</name>
    <dbReference type="NCBI Taxonomy" id="334852"/>
    <lineage>
        <taxon>Bacteria</taxon>
        <taxon>Pseudomonadati</taxon>
        <taxon>Pseudomonadota</taxon>
        <taxon>Alphaproteobacteria</taxon>
        <taxon>Hyphomicrobiales</taxon>
        <taxon>Methylobacteriaceae</taxon>
        <taxon>Methylobacterium</taxon>
    </lineage>
</organism>